<feature type="binding site" evidence="7">
    <location>
        <begin position="32"/>
        <end position="39"/>
    </location>
    <ligand>
        <name>ATP</name>
        <dbReference type="ChEBI" id="CHEBI:30616"/>
    </ligand>
</feature>
<dbReference type="InterPro" id="IPR003395">
    <property type="entry name" value="RecF/RecN/SMC_N"/>
</dbReference>
<reference evidence="9" key="1">
    <citation type="submission" date="2020-08" db="EMBL/GenBank/DDBJ databases">
        <title>Genome public.</title>
        <authorList>
            <person name="Liu C."/>
            <person name="Sun Q."/>
        </authorList>
    </citation>
    <scope>NUCLEOTIDE SEQUENCE</scope>
    <source>
        <strain evidence="9">NSJ-15</strain>
    </source>
</reference>
<feature type="coiled-coil region" evidence="7">
    <location>
        <begin position="919"/>
        <end position="1030"/>
    </location>
</feature>
<sequence length="1192" mass="134762">MVLKSLEIQGFKSFPDKTKIQFGQGLTAVVGPNGSGKSNISDAVRWVMGEQSTKNLRGSKMEDVIFTGTKARRSQGFAEVSLVIDNSGKTLEIDSDEVVITRKYYRSGESEYMINRTNVRLKDINELFMDTGLGRDGYAMVGQGRIAEIVQSKSDERREIFEEAAGISKYRYRKNEAERKLSSAEENLLRLMDILSELEERVEPLRQQSEKARRFLELSEEKKTLEISVWVQNLSRANASLKDQQDKMLARRMAQEEIEQQVEQIEAQIQSVYTQMQQCLVEIDELRRKREETDQKAADLNAQIAVCRNNLTHNAQNQSRVQGEIGNFGHSGEELAEETKRKTNALESLSAELSQTDGQLNEKEQELLDLSEQAAEFSEAAQQLGQEVNGLLVEQSQNQLHILQGQGQLEEAQRRLFENYQTITGKENDLSASKQELLEALSLMKNLDERTESLKNALGGYQLKLSSREKRCSEAAQKVNQLELQVKEKQQNAKLLEDLERNMEGFAFSVKAVLRQGKHGILSGILGTVSQLLNVQKEYSTAIEVALGGMLQNIVVETEQNAKSAIHFLKQENAGRATFLPLTSVKGSRLNTASFEETDGFISLASDLVQFDPRYQGIVDSMLGRIVIVEDLDTAVLIARKNGYKFKIVTLDGQVVNAGGSMSGGSLKGRSQGILSRKTEIEKLRAQAQELEGKIFTASKDLQALEQEKNGLQAKMTAIQSELQTVHEDRIRAEGEEKRLSLLLEQEEALLASMKEEQQDLENRIRQMQEQLSIWKERSGQIEQELSDARQKLAGMQGEHSDADEARKRLSESLQGLRLKRLELQKDIESTKNSLAELNLRDQAAQQQLEELKRQLEDYRREDSQIREQIAMLEQETDDCKNQGEALEQQVAEQMQHRNVLEGETTKLRQEERTVSAQKESVVQDIARLEERVATVQKEYDSIINKLWEEYQLTKSEADQSAEPIEDLAGAERELQSLRGKIRALGSVNVAAIEEYKEVSERYEFLSGQLKDVEKSKAELTRLIGELTGKMQEIFDSSFHQINRHFQRIFVELFGGGRAELKLTDPEHVLESGIEIFVEPPGKIIKNLSLLSGGEQAFVAIAIYFAILKVRPAPFCILDEIEAALDDVNVSKYAEYLRLMSDNTQFIMITHRRGTMEEADVLYGVTMQEEGVSKLLRLDVSEVEQKLGKLEA</sequence>
<dbReference type="GO" id="GO:0016887">
    <property type="term" value="F:ATP hydrolysis activity"/>
    <property type="evidence" value="ECO:0007669"/>
    <property type="project" value="InterPro"/>
</dbReference>
<dbReference type="Gene3D" id="1.10.287.1490">
    <property type="match status" value="1"/>
</dbReference>
<comment type="subunit">
    <text evidence="7">Homodimer.</text>
</comment>
<dbReference type="SUPFAM" id="SSF57997">
    <property type="entry name" value="Tropomyosin"/>
    <property type="match status" value="1"/>
</dbReference>
<dbReference type="Gene3D" id="1.20.1060.20">
    <property type="match status" value="1"/>
</dbReference>
<dbReference type="PANTHER" id="PTHR43977">
    <property type="entry name" value="STRUCTURAL MAINTENANCE OF CHROMOSOMES PROTEIN 3"/>
    <property type="match status" value="1"/>
</dbReference>
<dbReference type="InterPro" id="IPR024704">
    <property type="entry name" value="SMC"/>
</dbReference>
<keyword evidence="2 7" id="KW-0963">Cytoplasm</keyword>
<dbReference type="SMART" id="SM00968">
    <property type="entry name" value="SMC_hinge"/>
    <property type="match status" value="1"/>
</dbReference>
<dbReference type="GO" id="GO:0030261">
    <property type="term" value="P:chromosome condensation"/>
    <property type="evidence" value="ECO:0007669"/>
    <property type="project" value="InterPro"/>
</dbReference>
<dbReference type="CDD" id="cd03278">
    <property type="entry name" value="ABC_SMC_barmotin"/>
    <property type="match status" value="1"/>
</dbReference>
<dbReference type="AlphaFoldDB" id="A0A8J6P662"/>
<dbReference type="InterPro" id="IPR027417">
    <property type="entry name" value="P-loop_NTPase"/>
</dbReference>
<organism evidence="9 10">
    <name type="scientific">Massiliimalia timonensis</name>
    <dbReference type="NCBI Taxonomy" id="1987501"/>
    <lineage>
        <taxon>Bacteria</taxon>
        <taxon>Bacillati</taxon>
        <taxon>Bacillota</taxon>
        <taxon>Clostridia</taxon>
        <taxon>Eubacteriales</taxon>
        <taxon>Oscillospiraceae</taxon>
        <taxon>Massiliimalia</taxon>
    </lineage>
</organism>
<dbReference type="PIRSF" id="PIRSF005719">
    <property type="entry name" value="SMC"/>
    <property type="match status" value="1"/>
</dbReference>
<gene>
    <name evidence="7 9" type="primary">smc</name>
    <name evidence="9" type="ORF">H8702_03090</name>
</gene>
<dbReference type="Proteomes" id="UP000632659">
    <property type="component" value="Unassembled WGS sequence"/>
</dbReference>
<dbReference type="SUPFAM" id="SSF52540">
    <property type="entry name" value="P-loop containing nucleoside triphosphate hydrolases"/>
    <property type="match status" value="1"/>
</dbReference>
<dbReference type="RefSeq" id="WP_187536228.1">
    <property type="nucleotide sequence ID" value="NZ_JACRTL010000001.1"/>
</dbReference>
<dbReference type="GO" id="GO:0005524">
    <property type="term" value="F:ATP binding"/>
    <property type="evidence" value="ECO:0007669"/>
    <property type="project" value="UniProtKB-UniRule"/>
</dbReference>
<dbReference type="Pfam" id="PF06470">
    <property type="entry name" value="SMC_hinge"/>
    <property type="match status" value="1"/>
</dbReference>
<evidence type="ECO:0000256" key="1">
    <source>
        <dbReference type="ARBA" id="ARBA00004496"/>
    </source>
</evidence>
<name>A0A8J6P662_9FIRM</name>
<dbReference type="Gene3D" id="3.40.50.300">
    <property type="entry name" value="P-loop containing nucleotide triphosphate hydrolases"/>
    <property type="match status" value="2"/>
</dbReference>
<accession>A0A8J6P662</accession>
<evidence type="ECO:0000256" key="4">
    <source>
        <dbReference type="ARBA" id="ARBA00022840"/>
    </source>
</evidence>
<evidence type="ECO:0000256" key="3">
    <source>
        <dbReference type="ARBA" id="ARBA00022741"/>
    </source>
</evidence>
<feature type="coiled-coil region" evidence="7">
    <location>
        <begin position="346"/>
        <end position="387"/>
    </location>
</feature>
<keyword evidence="10" id="KW-1185">Reference proteome</keyword>
<evidence type="ECO:0000256" key="5">
    <source>
        <dbReference type="ARBA" id="ARBA00023054"/>
    </source>
</evidence>
<dbReference type="Pfam" id="PF02463">
    <property type="entry name" value="SMC_N"/>
    <property type="match status" value="1"/>
</dbReference>
<dbReference type="InterPro" id="IPR010935">
    <property type="entry name" value="SMC_hinge"/>
</dbReference>
<dbReference type="GO" id="GO:0005694">
    <property type="term" value="C:chromosome"/>
    <property type="evidence" value="ECO:0007669"/>
    <property type="project" value="InterPro"/>
</dbReference>
<comment type="domain">
    <text evidence="7">Contains large globular domains required for ATP hydrolysis at each terminus and a third globular domain forming a flexible hinge near the middle of the molecule. These domains are separated by coiled-coil structures.</text>
</comment>
<evidence type="ECO:0000313" key="9">
    <source>
        <dbReference type="EMBL" id="MBC8610109.1"/>
    </source>
</evidence>
<comment type="subcellular location">
    <subcellularLocation>
        <location evidence="1 7">Cytoplasm</location>
    </subcellularLocation>
</comment>
<dbReference type="GO" id="GO:0007062">
    <property type="term" value="P:sister chromatid cohesion"/>
    <property type="evidence" value="ECO:0007669"/>
    <property type="project" value="InterPro"/>
</dbReference>
<comment type="similarity">
    <text evidence="7">Belongs to the SMC family.</text>
</comment>
<keyword evidence="5 7" id="KW-0175">Coiled coil</keyword>
<feature type="coiled-coil region" evidence="7">
    <location>
        <begin position="430"/>
        <end position="502"/>
    </location>
</feature>
<dbReference type="FunFam" id="3.40.50.300:FF:000984">
    <property type="entry name" value="Chromosome partition protein Smc"/>
    <property type="match status" value="1"/>
</dbReference>
<dbReference type="GO" id="GO:0003677">
    <property type="term" value="F:DNA binding"/>
    <property type="evidence" value="ECO:0007669"/>
    <property type="project" value="UniProtKB-UniRule"/>
</dbReference>
<comment type="caution">
    <text evidence="9">The sequence shown here is derived from an EMBL/GenBank/DDBJ whole genome shotgun (WGS) entry which is preliminary data.</text>
</comment>
<evidence type="ECO:0000256" key="7">
    <source>
        <dbReference type="HAMAP-Rule" id="MF_01894"/>
    </source>
</evidence>
<feature type="domain" description="SMC hinge" evidence="8">
    <location>
        <begin position="523"/>
        <end position="639"/>
    </location>
</feature>
<evidence type="ECO:0000259" key="8">
    <source>
        <dbReference type="SMART" id="SM00968"/>
    </source>
</evidence>
<keyword evidence="3 7" id="KW-0547">Nucleotide-binding</keyword>
<keyword evidence="6 7" id="KW-0238">DNA-binding</keyword>
<dbReference type="GO" id="GO:0005737">
    <property type="term" value="C:cytoplasm"/>
    <property type="evidence" value="ECO:0007669"/>
    <property type="project" value="UniProtKB-SubCell"/>
</dbReference>
<comment type="function">
    <text evidence="7">Required for chromosome condensation and partitioning.</text>
</comment>
<dbReference type="NCBIfam" id="TIGR02168">
    <property type="entry name" value="SMC_prok_B"/>
    <property type="match status" value="1"/>
</dbReference>
<dbReference type="InterPro" id="IPR011890">
    <property type="entry name" value="SMC_prok"/>
</dbReference>
<dbReference type="EMBL" id="JACRTL010000001">
    <property type="protein sequence ID" value="MBC8610109.1"/>
    <property type="molecule type" value="Genomic_DNA"/>
</dbReference>
<proteinExistence type="inferred from homology"/>
<feature type="coiled-coil region" evidence="7">
    <location>
        <begin position="674"/>
        <end position="890"/>
    </location>
</feature>
<dbReference type="InterPro" id="IPR036277">
    <property type="entry name" value="SMC_hinge_sf"/>
</dbReference>
<evidence type="ECO:0000256" key="2">
    <source>
        <dbReference type="ARBA" id="ARBA00022490"/>
    </source>
</evidence>
<keyword evidence="4 7" id="KW-0067">ATP-binding</keyword>
<dbReference type="HAMAP" id="MF_01894">
    <property type="entry name" value="Smc_prok"/>
    <property type="match status" value="1"/>
</dbReference>
<evidence type="ECO:0000313" key="10">
    <source>
        <dbReference type="Proteomes" id="UP000632659"/>
    </source>
</evidence>
<dbReference type="GO" id="GO:0007059">
    <property type="term" value="P:chromosome segregation"/>
    <property type="evidence" value="ECO:0007669"/>
    <property type="project" value="UniProtKB-UniRule"/>
</dbReference>
<protein>
    <recommendedName>
        <fullName evidence="7">Chromosome partition protein Smc</fullName>
    </recommendedName>
</protein>
<dbReference type="FunFam" id="3.40.50.300:FF:000901">
    <property type="entry name" value="Chromosome partition protein Smc"/>
    <property type="match status" value="1"/>
</dbReference>
<dbReference type="SUPFAM" id="SSF75553">
    <property type="entry name" value="Smc hinge domain"/>
    <property type="match status" value="1"/>
</dbReference>
<dbReference type="Gene3D" id="3.30.70.1620">
    <property type="match status" value="1"/>
</dbReference>
<feature type="coiled-coil region" evidence="7">
    <location>
        <begin position="167"/>
        <end position="310"/>
    </location>
</feature>
<evidence type="ECO:0000256" key="6">
    <source>
        <dbReference type="ARBA" id="ARBA00023125"/>
    </source>
</evidence>
<dbReference type="GO" id="GO:0006260">
    <property type="term" value="P:DNA replication"/>
    <property type="evidence" value="ECO:0007669"/>
    <property type="project" value="UniProtKB-UniRule"/>
</dbReference>